<keyword evidence="7" id="KW-0067">ATP-binding</keyword>
<evidence type="ECO:0000256" key="2">
    <source>
        <dbReference type="ARBA" id="ARBA00010140"/>
    </source>
</evidence>
<evidence type="ECO:0000256" key="3">
    <source>
        <dbReference type="ARBA" id="ARBA00022490"/>
    </source>
</evidence>
<dbReference type="InterPro" id="IPR040801">
    <property type="entry name" value="Ski2_N"/>
</dbReference>
<sequence length="1561" mass="172420">MSSSGRGRLAGKNAVITGAAGGIGLETSILFAKEGANVLMTDISQEALDRALAKVKQLVPGAGRVEAKVCDVSKEADVQAAVEHLDSWGGLDVIFNNAGIMHAQDADALDTPEAIWDLTHNINVKGVWYGCKHAVLALRRHKKTKGSIINTASVVALVGSATPQLAYTASKGAVLALTRELAVVHAREGFRFNSLCPAPLNTPLLQDWLGDDQAKRHRREVHFPTGRFGEAVEQAHAVVFLASDESSFVNGADFVVDGGMTKAHDLIMASELSAAMQRLHLDDDASIDSIDDILDRVVPPKPQAQDLDQLRADLEAKYLAPSPVFSTDWLDRVQQRWDAPTDYSLLFRIGPTQSRTVTRFVRHGLEGRVTGYRHVTVPASHATAKNSTSMLRKPAARTDFVRGGAGFFPFAPGGLESIESAAALEDQMRTSAATADGSDTRKKLEKVITLGEGGLLEVAPGLSRGIDFSKRRKLADAESERQAREVEQVLDQEPEAAPGGNEDEDEPGEKPRVDGDEDGSPDEDDVEDIDSILPVEFPALEPRGTLAASSARKAGREWAHMVDINREMPNFRELVPDMAREWPFELDTFQKEAIYHLENGDSVFVAAHTSAGKTVVAEYAIALAARHMTKAIYTSPIKALSNQKFRDFRQTFDEVGILTGDVQINPEASCLIMTTEILRSMLYRGADLIRDVEFVIFDEVHYVNDYERGVVWEEVIIMLPEHVSLILLSATVPNTYEFASWVGRTKQKDIYVISTPKRPVPLEHYLWANKNIYKIVDSDKKFVEKGWKDANAALQGKDKQKALPQAGQSASRGGPQGGGRGGRGGPQRGGGRGGGQQRGRGGAPRASHAPGHMGRTGRPGGFTSAAQDRTLWVHMVQFLKKQNLLPACIFVFSKKRCEENADALSNQDYCTAKEKSAIHMIIEKSIARLKPEDRVLPQIIRLREMLSRGIAVHHGGLLPIVKELVEILFAETLVKVLFATETFAMGLNLPTRTVVFSGYRKHDGHSFRNLLPGEYTQMAGRAGRRGLDTVGTVIIVPPGGDEAPPVGDLRQMMLGEPSKLRSQFRLTYNMILNLLRVEALKIEEMIKRSFSEHATQQLLPEHERGVKLAEADLAKVKRDPCPVCDVHMDDCHQAGEDYKRLTEELYRLLLANPVGRKLFQPGRLIVWMKDGVRTPGILLAEGASIKSSATEPTLHILEIRTNRDARNDTDLLPFVPTFRHHLTALPQARKHVSTKTLHIPLSAVVCLTKHITKGVLPDIFSSGETQAKAKDKLHQICRTSWDRDMWDEMDLGRIKALAIHDIVMKRREIELRTQRSAAASCKSFLKHYAMCHDQWVIKTQIQELRKALSEQNLQLLPDYEQRILVLRDLGFIDADSRIQLKGKVACEIHSGDELVLTELILENVLADYEPAEIAALLSAFVFQEKTESTPRLTANLERGIKTIVDISERVNAVQTLHQVAHVGDEGGSSTGQGGGDFTSHPRFGLVEVVYEWARGMSFKNITDLTDVLEGTIVRTITRLDETCREVKNAARIIGDPELYQKMAAAQEMIRRDITAVASLYM</sequence>
<reference evidence="13 14" key="1">
    <citation type="journal article" date="2024" name="Commun. Biol.">
        <title>Comparative genomic analysis of thermophilic fungi reveals convergent evolutionary adaptations and gene losses.</title>
        <authorList>
            <person name="Steindorff A.S."/>
            <person name="Aguilar-Pontes M.V."/>
            <person name="Robinson A.J."/>
            <person name="Andreopoulos B."/>
            <person name="LaButti K."/>
            <person name="Kuo A."/>
            <person name="Mondo S."/>
            <person name="Riley R."/>
            <person name="Otillar R."/>
            <person name="Haridas S."/>
            <person name="Lipzen A."/>
            <person name="Grimwood J."/>
            <person name="Schmutz J."/>
            <person name="Clum A."/>
            <person name="Reid I.D."/>
            <person name="Moisan M.C."/>
            <person name="Butler G."/>
            <person name="Nguyen T.T.M."/>
            <person name="Dewar K."/>
            <person name="Conant G."/>
            <person name="Drula E."/>
            <person name="Henrissat B."/>
            <person name="Hansel C."/>
            <person name="Singer S."/>
            <person name="Hutchinson M.I."/>
            <person name="de Vries R.P."/>
            <person name="Natvig D.O."/>
            <person name="Powell A.J."/>
            <person name="Tsang A."/>
            <person name="Grigoriev I.V."/>
        </authorList>
    </citation>
    <scope>NUCLEOTIDE SEQUENCE [LARGE SCALE GENOMIC DNA]</scope>
    <source>
        <strain evidence="13 14">CBS 620.91</strain>
    </source>
</reference>
<organism evidence="13 14">
    <name type="scientific">Humicola insolens</name>
    <name type="common">Soft-rot fungus</name>
    <dbReference type="NCBI Taxonomy" id="85995"/>
    <lineage>
        <taxon>Eukaryota</taxon>
        <taxon>Fungi</taxon>
        <taxon>Dikarya</taxon>
        <taxon>Ascomycota</taxon>
        <taxon>Pezizomycotina</taxon>
        <taxon>Sordariomycetes</taxon>
        <taxon>Sordariomycetidae</taxon>
        <taxon>Sordariales</taxon>
        <taxon>Chaetomiaceae</taxon>
        <taxon>Mycothermus</taxon>
    </lineage>
</organism>
<dbReference type="CDD" id="cd05233">
    <property type="entry name" value="SDR_c"/>
    <property type="match status" value="1"/>
</dbReference>
<dbReference type="InterPro" id="IPR050699">
    <property type="entry name" value="RNA-DNA_Helicase"/>
</dbReference>
<dbReference type="Pfam" id="PF17911">
    <property type="entry name" value="Ski2_N"/>
    <property type="match status" value="1"/>
</dbReference>
<evidence type="ECO:0000256" key="7">
    <source>
        <dbReference type="ARBA" id="ARBA00022840"/>
    </source>
</evidence>
<protein>
    <recommendedName>
        <fullName evidence="15">Antiviral helicase</fullName>
    </recommendedName>
</protein>
<dbReference type="PROSITE" id="PS51192">
    <property type="entry name" value="HELICASE_ATP_BIND_1"/>
    <property type="match status" value="1"/>
</dbReference>
<dbReference type="InterPro" id="IPR016438">
    <property type="entry name" value="SKI2-like"/>
</dbReference>
<dbReference type="Gene3D" id="3.40.50.720">
    <property type="entry name" value="NAD(P)-binding Rossmann-like Domain"/>
    <property type="match status" value="1"/>
</dbReference>
<keyword evidence="14" id="KW-1185">Reference proteome</keyword>
<evidence type="ECO:0000256" key="5">
    <source>
        <dbReference type="ARBA" id="ARBA00022801"/>
    </source>
</evidence>
<dbReference type="Pfam" id="PF13234">
    <property type="entry name" value="MTR4_beta-barrel"/>
    <property type="match status" value="1"/>
</dbReference>
<feature type="region of interest" description="Disordered" evidence="10">
    <location>
        <begin position="478"/>
        <end position="527"/>
    </location>
</feature>
<evidence type="ECO:0000256" key="9">
    <source>
        <dbReference type="ARBA" id="ARBA00022884"/>
    </source>
</evidence>
<evidence type="ECO:0000256" key="8">
    <source>
        <dbReference type="ARBA" id="ARBA00022857"/>
    </source>
</evidence>
<dbReference type="Pfam" id="PF08148">
    <property type="entry name" value="DSHCT"/>
    <property type="match status" value="1"/>
</dbReference>
<dbReference type="InterPro" id="IPR048392">
    <property type="entry name" value="MTR4-like_stalk"/>
</dbReference>
<evidence type="ECO:0000256" key="4">
    <source>
        <dbReference type="ARBA" id="ARBA00022741"/>
    </source>
</evidence>
<dbReference type="InterPro" id="IPR011545">
    <property type="entry name" value="DEAD/DEAH_box_helicase_dom"/>
</dbReference>
<dbReference type="PRINTS" id="PR00080">
    <property type="entry name" value="SDRFAMILY"/>
</dbReference>
<feature type="compositionally biased region" description="Acidic residues" evidence="10">
    <location>
        <begin position="515"/>
        <end position="527"/>
    </location>
</feature>
<evidence type="ECO:0008006" key="15">
    <source>
        <dbReference type="Google" id="ProtNLM"/>
    </source>
</evidence>
<feature type="compositionally biased region" description="Basic and acidic residues" evidence="10">
    <location>
        <begin position="478"/>
        <end position="487"/>
    </location>
</feature>
<comment type="caution">
    <text evidence="13">The sequence shown here is derived from an EMBL/GenBank/DDBJ whole genome shotgun (WGS) entry which is preliminary data.</text>
</comment>
<dbReference type="SMART" id="SM01142">
    <property type="entry name" value="DSHCT"/>
    <property type="match status" value="1"/>
</dbReference>
<evidence type="ECO:0000256" key="10">
    <source>
        <dbReference type="SAM" id="MobiDB-lite"/>
    </source>
</evidence>
<dbReference type="Pfam" id="PF13561">
    <property type="entry name" value="adh_short_C2"/>
    <property type="match status" value="1"/>
</dbReference>
<keyword evidence="8" id="KW-0521">NADP</keyword>
<dbReference type="EMBL" id="JAZGSY010000096">
    <property type="protein sequence ID" value="KAL1840867.1"/>
    <property type="molecule type" value="Genomic_DNA"/>
</dbReference>
<keyword evidence="4" id="KW-0547">Nucleotide-binding</keyword>
<dbReference type="Gene3D" id="1.20.1500.20">
    <property type="match status" value="1"/>
</dbReference>
<keyword evidence="3" id="KW-0963">Cytoplasm</keyword>
<dbReference type="PROSITE" id="PS00061">
    <property type="entry name" value="ADH_SHORT"/>
    <property type="match status" value="1"/>
</dbReference>
<gene>
    <name evidence="13" type="ORF">VTJ49DRAFT_7659</name>
</gene>
<dbReference type="InterPro" id="IPR014001">
    <property type="entry name" value="Helicase_ATP-bd"/>
</dbReference>
<dbReference type="PIRSF" id="PIRSF005198">
    <property type="entry name" value="Antiviral_helicase_SKI2"/>
    <property type="match status" value="1"/>
</dbReference>
<evidence type="ECO:0000259" key="12">
    <source>
        <dbReference type="PROSITE" id="PS51194"/>
    </source>
</evidence>
<dbReference type="InterPro" id="IPR036291">
    <property type="entry name" value="NAD(P)-bd_dom_sf"/>
</dbReference>
<dbReference type="SMART" id="SM00490">
    <property type="entry name" value="HELICc"/>
    <property type="match status" value="1"/>
</dbReference>
<dbReference type="PRINTS" id="PR00081">
    <property type="entry name" value="GDHRDH"/>
</dbReference>
<evidence type="ECO:0000259" key="11">
    <source>
        <dbReference type="PROSITE" id="PS51192"/>
    </source>
</evidence>
<dbReference type="PROSITE" id="PS51194">
    <property type="entry name" value="HELICASE_CTER"/>
    <property type="match status" value="1"/>
</dbReference>
<feature type="region of interest" description="Disordered" evidence="10">
    <location>
        <begin position="793"/>
        <end position="863"/>
    </location>
</feature>
<dbReference type="SMART" id="SM00487">
    <property type="entry name" value="DEXDc"/>
    <property type="match status" value="1"/>
</dbReference>
<dbReference type="Gene3D" id="3.40.50.300">
    <property type="entry name" value="P-loop containing nucleotide triphosphate hydrolases"/>
    <property type="match status" value="2"/>
</dbReference>
<dbReference type="InterPro" id="IPR027417">
    <property type="entry name" value="P-loop_NTPase"/>
</dbReference>
<keyword evidence="6" id="KW-0347">Helicase</keyword>
<dbReference type="PANTHER" id="PTHR12131:SF1">
    <property type="entry name" value="ATP-DEPENDENT RNA HELICASE SUPV3L1, MITOCHONDRIAL-RELATED"/>
    <property type="match status" value="1"/>
</dbReference>
<dbReference type="CDD" id="cd18795">
    <property type="entry name" value="SF2_C_Ski2"/>
    <property type="match status" value="1"/>
</dbReference>
<dbReference type="SUPFAM" id="SSF52540">
    <property type="entry name" value="P-loop containing nucleoside triphosphate hydrolases"/>
    <property type="match status" value="1"/>
</dbReference>
<dbReference type="PANTHER" id="PTHR12131">
    <property type="entry name" value="ATP-DEPENDENT RNA AND DNA HELICASE"/>
    <property type="match status" value="1"/>
</dbReference>
<dbReference type="InterPro" id="IPR002347">
    <property type="entry name" value="SDR_fam"/>
</dbReference>
<feature type="domain" description="Helicase ATP-binding" evidence="11">
    <location>
        <begin position="594"/>
        <end position="750"/>
    </location>
</feature>
<dbReference type="Proteomes" id="UP001583172">
    <property type="component" value="Unassembled WGS sequence"/>
</dbReference>
<proteinExistence type="inferred from homology"/>
<dbReference type="InterPro" id="IPR025696">
    <property type="entry name" value="Beta-barrel_MTR4"/>
</dbReference>
<evidence type="ECO:0000256" key="6">
    <source>
        <dbReference type="ARBA" id="ARBA00022806"/>
    </source>
</evidence>
<name>A0ABR3VGC8_HUMIN</name>
<dbReference type="InterPro" id="IPR020904">
    <property type="entry name" value="Sc_DH/Rdtase_CS"/>
</dbReference>
<dbReference type="Pfam" id="PF00271">
    <property type="entry name" value="Helicase_C"/>
    <property type="match status" value="1"/>
</dbReference>
<dbReference type="SUPFAM" id="SSF51735">
    <property type="entry name" value="NAD(P)-binding Rossmann-fold domains"/>
    <property type="match status" value="1"/>
</dbReference>
<dbReference type="InterPro" id="IPR012961">
    <property type="entry name" value="Ski2/MTR4_C"/>
</dbReference>
<dbReference type="Pfam" id="PF00270">
    <property type="entry name" value="DEAD"/>
    <property type="match status" value="1"/>
</dbReference>
<comment type="similarity">
    <text evidence="2">Belongs to the helicase family. SKI2 subfamily.</text>
</comment>
<comment type="subcellular location">
    <subcellularLocation>
        <location evidence="1">Cytoplasm</location>
    </subcellularLocation>
</comment>
<dbReference type="Pfam" id="PF21408">
    <property type="entry name" value="MTR4-like_stalk"/>
    <property type="match status" value="1"/>
</dbReference>
<accession>A0ABR3VGC8</accession>
<keyword evidence="5" id="KW-0378">Hydrolase</keyword>
<evidence type="ECO:0000256" key="1">
    <source>
        <dbReference type="ARBA" id="ARBA00004496"/>
    </source>
</evidence>
<dbReference type="Gene3D" id="1.10.3380.30">
    <property type="match status" value="1"/>
</dbReference>
<keyword evidence="9" id="KW-0694">RNA-binding</keyword>
<dbReference type="InterPro" id="IPR001650">
    <property type="entry name" value="Helicase_C-like"/>
</dbReference>
<evidence type="ECO:0000313" key="14">
    <source>
        <dbReference type="Proteomes" id="UP001583172"/>
    </source>
</evidence>
<feature type="compositionally biased region" description="Gly residues" evidence="10">
    <location>
        <begin position="814"/>
        <end position="842"/>
    </location>
</feature>
<evidence type="ECO:0000313" key="13">
    <source>
        <dbReference type="EMBL" id="KAL1840867.1"/>
    </source>
</evidence>
<feature type="domain" description="Helicase C-terminal" evidence="12">
    <location>
        <begin position="874"/>
        <end position="1075"/>
    </location>
</feature>